<feature type="compositionally biased region" description="Pro residues" evidence="1">
    <location>
        <begin position="165"/>
        <end position="176"/>
    </location>
</feature>
<feature type="compositionally biased region" description="Low complexity" evidence="1">
    <location>
        <begin position="472"/>
        <end position="482"/>
    </location>
</feature>
<evidence type="ECO:0000313" key="7">
    <source>
        <dbReference type="Proteomes" id="UP000016931"/>
    </source>
</evidence>
<dbReference type="EMBL" id="KB456262">
    <property type="protein sequence ID" value="EMF14087.1"/>
    <property type="molecule type" value="Genomic_DNA"/>
</dbReference>
<reference evidence="6" key="1">
    <citation type="journal article" date="2012" name="PLoS Pathog.">
        <title>Diverse lifestyles and strategies of plant pathogenesis encoded in the genomes of eighteen Dothideomycetes fungi.</title>
        <authorList>
            <person name="Ohm R.A."/>
            <person name="Feau N."/>
            <person name="Henrissat B."/>
            <person name="Schoch C.L."/>
            <person name="Horwitz B.A."/>
            <person name="Barry K.W."/>
            <person name="Condon B.J."/>
            <person name="Copeland A.C."/>
            <person name="Dhillon B."/>
            <person name="Glaser F."/>
            <person name="Hesse C.N."/>
            <person name="Kosti I."/>
            <person name="LaButti K."/>
            <person name="Lindquist E.A."/>
            <person name="Lucas S."/>
            <person name="Salamov A.A."/>
            <person name="Bradshaw R.E."/>
            <person name="Ciuffetti L."/>
            <person name="Hamelin R.C."/>
            <person name="Kema G.H.J."/>
            <person name="Lawrence C."/>
            <person name="Scott J.A."/>
            <person name="Spatafora J.W."/>
            <person name="Turgeon B.G."/>
            <person name="de Wit P.J.G.M."/>
            <person name="Zhong S."/>
            <person name="Goodwin S.B."/>
            <person name="Grigoriev I.V."/>
        </authorList>
    </citation>
    <scope>NUCLEOTIDE SEQUENCE [LARGE SCALE GENOMIC DNA]</scope>
    <source>
        <strain evidence="6">SO2202</strain>
    </source>
</reference>
<evidence type="ECO:0000259" key="5">
    <source>
        <dbReference type="Pfam" id="PF24589"/>
    </source>
</evidence>
<name>M3B2T0_SPHMS</name>
<dbReference type="InterPro" id="IPR056031">
    <property type="entry name" value="DUF7612"/>
</dbReference>
<feature type="region of interest" description="Disordered" evidence="1">
    <location>
        <begin position="77"/>
        <end position="576"/>
    </location>
</feature>
<dbReference type="HOGENOM" id="CLU_003334_1_0_1"/>
<feature type="compositionally biased region" description="Basic and acidic residues" evidence="1">
    <location>
        <begin position="362"/>
        <end position="373"/>
    </location>
</feature>
<feature type="compositionally biased region" description="Polar residues" evidence="1">
    <location>
        <begin position="450"/>
        <end position="471"/>
    </location>
</feature>
<feature type="compositionally biased region" description="Basic and acidic residues" evidence="1">
    <location>
        <begin position="304"/>
        <end position="325"/>
    </location>
</feature>
<feature type="domain" description="DUF7611" evidence="2">
    <location>
        <begin position="742"/>
        <end position="898"/>
    </location>
</feature>
<dbReference type="InterPro" id="IPR056032">
    <property type="entry name" value="DUF7613"/>
</dbReference>
<dbReference type="Pfam" id="PF24587">
    <property type="entry name" value="DUF7612"/>
    <property type="match status" value="1"/>
</dbReference>
<evidence type="ECO:0000313" key="6">
    <source>
        <dbReference type="EMBL" id="EMF14087.1"/>
    </source>
</evidence>
<dbReference type="Proteomes" id="UP000016931">
    <property type="component" value="Unassembled WGS sequence"/>
</dbReference>
<reference evidence="6" key="2">
    <citation type="submission" date="2012-07" db="EMBL/GenBank/DDBJ databases">
        <title>Genome evolution in poplar pathogens from wild and recently domesticated pathosystems.</title>
        <authorList>
            <consortium name="DOE Joint Genome Institute"/>
            <person name="Dhillon B."/>
            <person name="Feau N."/>
            <person name="Sakalidis M.L."/>
            <person name="Gill N."/>
            <person name="Aerts A."/>
            <person name="Ohm R."/>
            <person name="LaButti K."/>
            <person name="Pangilinan J."/>
            <person name="Lindquist E."/>
            <person name="Copeland A."/>
            <person name="Beauseigle S."/>
            <person name="Grigoriev I.V."/>
            <person name="Goodwin S.B."/>
            <person name="Tanguay P."/>
            <person name="Hamelin R.C."/>
        </authorList>
    </citation>
    <scope>NUCLEOTIDE SEQUENCE</scope>
    <source>
        <strain evidence="6">SO2202</strain>
    </source>
</reference>
<evidence type="ECO:0000259" key="3">
    <source>
        <dbReference type="Pfam" id="PF24587"/>
    </source>
</evidence>
<dbReference type="GeneID" id="27901734"/>
<feature type="compositionally biased region" description="Polar residues" evidence="1">
    <location>
        <begin position="338"/>
        <end position="349"/>
    </location>
</feature>
<feature type="compositionally biased region" description="Polar residues" evidence="1">
    <location>
        <begin position="272"/>
        <end position="282"/>
    </location>
</feature>
<gene>
    <name evidence="6" type="ORF">SEPMUDRAFT_147918</name>
</gene>
<feature type="domain" description="DUF7613" evidence="4">
    <location>
        <begin position="1037"/>
        <end position="1193"/>
    </location>
</feature>
<feature type="compositionally biased region" description="Polar residues" evidence="1">
    <location>
        <begin position="217"/>
        <end position="234"/>
    </location>
</feature>
<evidence type="ECO:0000259" key="4">
    <source>
        <dbReference type="Pfam" id="PF24588"/>
    </source>
</evidence>
<feature type="domain" description="DUF7614" evidence="5">
    <location>
        <begin position="1199"/>
        <end position="1337"/>
    </location>
</feature>
<dbReference type="STRING" id="692275.M3B2T0"/>
<dbReference type="InterPro" id="IPR056030">
    <property type="entry name" value="DUF7611"/>
</dbReference>
<sequence length="1352" mass="149375">MAEDESKTSKASRFLKKSKWVKVLKEREPSEDDPPAPARAGAFTLDNDVVDFLKPSTEKSKPKLDIAIARRWPEAHQVRALGEDSPGPDGPTFTKPRRRKGLTVGFAKTAPEIIGEGGDDAPDPPTEIGRRKAAMGRSVSDATPAVRSLALPMHGQPTAQARGYPPQPPEETPAAPPIRRINTSHREFSPPISRKLAAPPVGDIEPLRPSIGRVNTGLGNSTTLQTPGDDSASSNPPPSRQQPGRLDTEFQFEGRPSAAGLGSIRAHLAPESATSDEASSPVVQKRREMTRNEGMAFRRASMLVKKDSEEDEIERSSGEHEESHKPPAIARHSGDSGVYSSTEALSQSPEIGITPDAPNPVADREDTTRHLRDASPSPQHQLEPPTQSLGQDLSEREVNNHAQIPLPPPRSPLRGIYATRASPQPSMAIPIDHARDNSRSPRLSDRLFDASTSSQQSTAVYSKPNGSSSSVNRFPNRSSHSRPSSRDDGAPPRMQSAGPGSQPPYSSRVQNGASSANSPRSSLLVPGRTGASPAPLPVHRTQDYVAATTIPPPSKSPAAVLRHEEKPRPLSSSSTYSLSRPAAWSLNPTENNPAADAAFADFEARVAHMRGVFRLTAEKELSGDRCTPSMWLRAALWWYHTGKTGLEALFARRGPNERRELLTQPHVDLAKTWWILRDPLNHLDMADGEAHESDPNANMIRRSIAALKSSLKTLSLSLTKNHMLPPESSLIQGQNTQIWIEYPRFTSDVQAVLGGSVSSSVLVQDSKQAVDPYEVLPLNDTNDHFWYGRFPVEVYLHTEDLETDRVMLPCLLTVLRGRHDYQTSVTIASQSELVNIKIMPQQDRRRGLTWSDVSWEASPASMSIRLPRNFDLSVRMQERDYRALWNLSEYARKVERTMQPNSDERLVHECRLTELQYVDSSNSSSFPSEKIRGCSAFIFERTDKHVGGTGTRRLHRGYRLLLVTDPGHKTLSAVSHDICGRSPFYFEFLTDSAAGGTTAMVVRIWEAQRQCRILLVFPDAGSRQSLYNIINGLAVRSDESIVGKMVLASLNIEPASPSLSFSQSGHVALQKLNWQKLGITNSVPDDSNSRFPATIESESLRILARHDTGCITDRVNLGKGELLLRLPPSDSPSVQILRDPQEDMTVSIDTRQSHATVVNGIAEVLKTVLEQQTIRTFTFQSHSDLHAFQAAVTGCTVRFDGMAASLDISRRRMVVPIYKKWQAQSVRIQIVSQGQIVQLLAFMEEFSHADALCFQVKSTDVFETHKGDSKGKKWTVKMVDAKFTLPNREKGKDESAEEQLKNRFVNLENLEYAEEHDDITIGFDTEQDRDRFAHALPAATSVSRGITLKRRI</sequence>
<dbReference type="Pfam" id="PF24589">
    <property type="entry name" value="DUF7614"/>
    <property type="match status" value="1"/>
</dbReference>
<protein>
    <submittedName>
        <fullName evidence="6">Uncharacterized protein</fullName>
    </submittedName>
</protein>
<feature type="compositionally biased region" description="Polar residues" evidence="1">
    <location>
        <begin position="503"/>
        <end position="521"/>
    </location>
</feature>
<dbReference type="eggNOG" id="ENOG502SJP4">
    <property type="taxonomic scope" value="Eukaryota"/>
</dbReference>
<dbReference type="Pfam" id="PF24586">
    <property type="entry name" value="DUF7611"/>
    <property type="match status" value="1"/>
</dbReference>
<dbReference type="OrthoDB" id="4356615at2759"/>
<feature type="compositionally biased region" description="Polar residues" evidence="1">
    <location>
        <begin position="376"/>
        <end position="391"/>
    </location>
</feature>
<evidence type="ECO:0000259" key="2">
    <source>
        <dbReference type="Pfam" id="PF24586"/>
    </source>
</evidence>
<feature type="compositionally biased region" description="Basic and acidic residues" evidence="1">
    <location>
        <begin position="432"/>
        <end position="448"/>
    </location>
</feature>
<dbReference type="InterPro" id="IPR056033">
    <property type="entry name" value="DUF7614"/>
</dbReference>
<feature type="region of interest" description="Disordered" evidence="1">
    <location>
        <begin position="23"/>
        <end position="42"/>
    </location>
</feature>
<feature type="domain" description="DUF7612" evidence="3">
    <location>
        <begin position="900"/>
        <end position="1033"/>
    </location>
</feature>
<evidence type="ECO:0000256" key="1">
    <source>
        <dbReference type="SAM" id="MobiDB-lite"/>
    </source>
</evidence>
<dbReference type="Pfam" id="PF24588">
    <property type="entry name" value="DUF7613"/>
    <property type="match status" value="1"/>
</dbReference>
<organism evidence="6 7">
    <name type="scientific">Sphaerulina musiva (strain SO2202)</name>
    <name type="common">Poplar stem canker fungus</name>
    <name type="synonym">Septoria musiva</name>
    <dbReference type="NCBI Taxonomy" id="692275"/>
    <lineage>
        <taxon>Eukaryota</taxon>
        <taxon>Fungi</taxon>
        <taxon>Dikarya</taxon>
        <taxon>Ascomycota</taxon>
        <taxon>Pezizomycotina</taxon>
        <taxon>Dothideomycetes</taxon>
        <taxon>Dothideomycetidae</taxon>
        <taxon>Mycosphaerellales</taxon>
        <taxon>Mycosphaerellaceae</taxon>
        <taxon>Sphaerulina</taxon>
    </lineage>
</organism>
<keyword evidence="7" id="KW-1185">Reference proteome</keyword>
<dbReference type="RefSeq" id="XP_016762208.1">
    <property type="nucleotide sequence ID" value="XM_016904597.1"/>
</dbReference>
<accession>M3B2T0</accession>
<proteinExistence type="predicted"/>
<dbReference type="OMA" id="AVWWFLR"/>